<dbReference type="GO" id="GO:0004497">
    <property type="term" value="F:monooxygenase activity"/>
    <property type="evidence" value="ECO:0007669"/>
    <property type="project" value="UniProtKB-KW"/>
</dbReference>
<dbReference type="PANTHER" id="PTHR24282:SF15">
    <property type="entry name" value="CYTOCHROME P450, FAMILY 715, SUBFAMILY A, POLYPEPTIDE 1"/>
    <property type="match status" value="1"/>
</dbReference>
<comment type="subcellular location">
    <subcellularLocation>
        <location evidence="1">Membrane</location>
        <topology evidence="1">Single-pass membrane protein</topology>
    </subcellularLocation>
</comment>
<keyword evidence="3 11" id="KW-0349">Heme</keyword>
<evidence type="ECO:0000256" key="10">
    <source>
        <dbReference type="ARBA" id="ARBA00023136"/>
    </source>
</evidence>
<dbReference type="Gene3D" id="1.10.630.10">
    <property type="entry name" value="Cytochrome P450"/>
    <property type="match status" value="1"/>
</dbReference>
<feature type="transmembrane region" description="Helical" evidence="13">
    <location>
        <begin position="6"/>
        <end position="28"/>
    </location>
</feature>
<dbReference type="InterPro" id="IPR002401">
    <property type="entry name" value="Cyt_P450_E_grp-I"/>
</dbReference>
<dbReference type="OrthoDB" id="1470350at2759"/>
<dbReference type="EMBL" id="BDDD01001956">
    <property type="protein sequence ID" value="GAV79299.1"/>
    <property type="molecule type" value="Genomic_DNA"/>
</dbReference>
<dbReference type="SUPFAM" id="SSF48264">
    <property type="entry name" value="Cytochrome P450"/>
    <property type="match status" value="1"/>
</dbReference>
<feature type="binding site" description="axial binding residue" evidence="11">
    <location>
        <position position="454"/>
    </location>
    <ligand>
        <name>heme</name>
        <dbReference type="ChEBI" id="CHEBI:30413"/>
    </ligand>
    <ligandPart>
        <name>Fe</name>
        <dbReference type="ChEBI" id="CHEBI:18248"/>
    </ligandPart>
</feature>
<evidence type="ECO:0000256" key="13">
    <source>
        <dbReference type="SAM" id="Phobius"/>
    </source>
</evidence>
<evidence type="ECO:0000313" key="14">
    <source>
        <dbReference type="EMBL" id="GAV79299.1"/>
    </source>
</evidence>
<dbReference type="GO" id="GO:0016020">
    <property type="term" value="C:membrane"/>
    <property type="evidence" value="ECO:0007669"/>
    <property type="project" value="UniProtKB-SubCell"/>
</dbReference>
<reference evidence="15" key="1">
    <citation type="submission" date="2016-04" db="EMBL/GenBank/DDBJ databases">
        <title>Cephalotus genome sequencing.</title>
        <authorList>
            <person name="Fukushima K."/>
            <person name="Hasebe M."/>
            <person name="Fang X."/>
        </authorList>
    </citation>
    <scope>NUCLEOTIDE SEQUENCE [LARGE SCALE GENOMIC DNA]</scope>
    <source>
        <strain evidence="15">cv. St1</strain>
    </source>
</reference>
<dbReference type="PRINTS" id="PR00385">
    <property type="entry name" value="P450"/>
</dbReference>
<comment type="cofactor">
    <cofactor evidence="11">
        <name>heme</name>
        <dbReference type="ChEBI" id="CHEBI:30413"/>
    </cofactor>
</comment>
<dbReference type="PANTHER" id="PTHR24282">
    <property type="entry name" value="CYTOCHROME P450 FAMILY MEMBER"/>
    <property type="match status" value="1"/>
</dbReference>
<dbReference type="STRING" id="3775.A0A1Q3CGF1"/>
<evidence type="ECO:0000256" key="7">
    <source>
        <dbReference type="ARBA" id="ARBA00023002"/>
    </source>
</evidence>
<organism evidence="14 15">
    <name type="scientific">Cephalotus follicularis</name>
    <name type="common">Albany pitcher plant</name>
    <dbReference type="NCBI Taxonomy" id="3775"/>
    <lineage>
        <taxon>Eukaryota</taxon>
        <taxon>Viridiplantae</taxon>
        <taxon>Streptophyta</taxon>
        <taxon>Embryophyta</taxon>
        <taxon>Tracheophyta</taxon>
        <taxon>Spermatophyta</taxon>
        <taxon>Magnoliopsida</taxon>
        <taxon>eudicotyledons</taxon>
        <taxon>Gunneridae</taxon>
        <taxon>Pentapetalae</taxon>
        <taxon>rosids</taxon>
        <taxon>fabids</taxon>
        <taxon>Oxalidales</taxon>
        <taxon>Cephalotaceae</taxon>
        <taxon>Cephalotus</taxon>
    </lineage>
</organism>
<keyword evidence="4 13" id="KW-0812">Transmembrane</keyword>
<keyword evidence="15" id="KW-1185">Reference proteome</keyword>
<dbReference type="Proteomes" id="UP000187406">
    <property type="component" value="Unassembled WGS sequence"/>
</dbReference>
<gene>
    <name evidence="14" type="ORF">CFOL_v3_22764</name>
</gene>
<dbReference type="Pfam" id="PF00067">
    <property type="entry name" value="p450"/>
    <property type="match status" value="1"/>
</dbReference>
<evidence type="ECO:0000256" key="12">
    <source>
        <dbReference type="RuleBase" id="RU000461"/>
    </source>
</evidence>
<evidence type="ECO:0000256" key="1">
    <source>
        <dbReference type="ARBA" id="ARBA00004167"/>
    </source>
</evidence>
<dbReference type="AlphaFoldDB" id="A0A1Q3CGF1"/>
<comment type="similarity">
    <text evidence="2 12">Belongs to the cytochrome P450 family.</text>
</comment>
<dbReference type="PRINTS" id="PR00463">
    <property type="entry name" value="EP450I"/>
</dbReference>
<dbReference type="GO" id="GO:0020037">
    <property type="term" value="F:heme binding"/>
    <property type="evidence" value="ECO:0007669"/>
    <property type="project" value="InterPro"/>
</dbReference>
<dbReference type="PROSITE" id="PS00086">
    <property type="entry name" value="CYTOCHROME_P450"/>
    <property type="match status" value="1"/>
</dbReference>
<dbReference type="InterPro" id="IPR050665">
    <property type="entry name" value="Cytochrome_P450_Monooxygen"/>
</dbReference>
<keyword evidence="10 13" id="KW-0472">Membrane</keyword>
<keyword evidence="5 11" id="KW-0479">Metal-binding</keyword>
<keyword evidence="9 12" id="KW-0503">Monooxygenase</keyword>
<accession>A0A1Q3CGF1</accession>
<proteinExistence type="inferred from homology"/>
<keyword evidence="8 11" id="KW-0408">Iron</keyword>
<dbReference type="InParanoid" id="A0A1Q3CGF1"/>
<dbReference type="GO" id="GO:0016705">
    <property type="term" value="F:oxidoreductase activity, acting on paired donors, with incorporation or reduction of molecular oxygen"/>
    <property type="evidence" value="ECO:0007669"/>
    <property type="project" value="InterPro"/>
</dbReference>
<evidence type="ECO:0000256" key="9">
    <source>
        <dbReference type="ARBA" id="ARBA00023033"/>
    </source>
</evidence>
<evidence type="ECO:0000313" key="15">
    <source>
        <dbReference type="Proteomes" id="UP000187406"/>
    </source>
</evidence>
<dbReference type="GO" id="GO:0005506">
    <property type="term" value="F:iron ion binding"/>
    <property type="evidence" value="ECO:0007669"/>
    <property type="project" value="InterPro"/>
</dbReference>
<evidence type="ECO:0000256" key="4">
    <source>
        <dbReference type="ARBA" id="ARBA00022692"/>
    </source>
</evidence>
<dbReference type="InterPro" id="IPR017972">
    <property type="entry name" value="Cyt_P450_CS"/>
</dbReference>
<keyword evidence="7 12" id="KW-0560">Oxidoreductase</keyword>
<evidence type="ECO:0000256" key="5">
    <source>
        <dbReference type="ARBA" id="ARBA00022723"/>
    </source>
</evidence>
<comment type="caution">
    <text evidence="14">The sequence shown here is derived from an EMBL/GenBank/DDBJ whole genome shotgun (WGS) entry which is preliminary data.</text>
</comment>
<name>A0A1Q3CGF1_CEPFO</name>
<dbReference type="InterPro" id="IPR001128">
    <property type="entry name" value="Cyt_P450"/>
</dbReference>
<evidence type="ECO:0000256" key="11">
    <source>
        <dbReference type="PIRSR" id="PIRSR602401-1"/>
    </source>
</evidence>
<protein>
    <submittedName>
        <fullName evidence="14">p450 domain-containing protein</fullName>
    </submittedName>
</protein>
<feature type="non-terminal residue" evidence="14">
    <location>
        <position position="1"/>
    </location>
</feature>
<dbReference type="InterPro" id="IPR036396">
    <property type="entry name" value="Cyt_P450_sf"/>
</dbReference>
<evidence type="ECO:0000256" key="8">
    <source>
        <dbReference type="ARBA" id="ARBA00023004"/>
    </source>
</evidence>
<keyword evidence="6 13" id="KW-1133">Transmembrane helix</keyword>
<sequence length="506" mass="57496">FNIALVGFLVFISGRLLLSCWILPIGAYRKLKRNGFGGPAPSFPLGNIREMKKKNDSSLIIRTTNISHDVHSTAFPYFARWQRSYGKVFIYWLGTEPFLYVAEPEFLKKMSAGVMGKSWGKPNVFKHDREPMFGNGLIMVEGDDWVRHRQVITPAFSPANLKVMESIMVESTTKMLDNWSAIVNSGNPEIDVEREITATAGEIIAKTSFGMNYQNGREVFEKLRAMQITLFKSNRYVGVPFGKLMCPKETLEAKKLGKEVDTLLLSIITARGKTINDYPQRDLLGLLLKKNTVDGRLGKTLTARELVDECKTFFFGGHETTALALTWTLLLLAIHPEWQEQLREEIREVMGDKLTDVTLLAGLKKMGWVMNEVLRLYSPAPNVQRQAREDISVDGLVIPKGTNIWIDVVAMHHDRALWGDDVHEFRPERFKDELYGGCKHNMGFLPFGFGGRMCVGRNLTKMEYKIVLTLILTRFSFSISPSYHHYPSILLSLRPTYGLPLIFHPL</sequence>
<evidence type="ECO:0000256" key="2">
    <source>
        <dbReference type="ARBA" id="ARBA00010617"/>
    </source>
</evidence>
<evidence type="ECO:0000256" key="3">
    <source>
        <dbReference type="ARBA" id="ARBA00022617"/>
    </source>
</evidence>
<evidence type="ECO:0000256" key="6">
    <source>
        <dbReference type="ARBA" id="ARBA00022989"/>
    </source>
</evidence>
<dbReference type="FunCoup" id="A0A1Q3CGF1">
    <property type="interactions" value="148"/>
</dbReference>